<evidence type="ECO:0000313" key="1">
    <source>
        <dbReference type="EMBL" id="SPD71938.1"/>
    </source>
</evidence>
<gene>
    <name evidence="1" type="ORF">PITCH_A1100037</name>
</gene>
<accession>A0A445MR54</accession>
<dbReference type="AlphaFoldDB" id="A0A445MR54"/>
<protein>
    <submittedName>
        <fullName evidence="1">Uncharacterized protein</fullName>
    </submittedName>
</protein>
<sequence length="52" mass="5783">MKEAESTLDSCLKFYINSAAIGYRVKGFVGKSNIILRLVNGGLDLCVMFHMK</sequence>
<proteinExistence type="predicted"/>
<name>A0A445MR54_9BACT</name>
<organism evidence="1">
    <name type="scientific">uncultured Desulfobacterium sp</name>
    <dbReference type="NCBI Taxonomy" id="201089"/>
    <lineage>
        <taxon>Bacteria</taxon>
        <taxon>Pseudomonadati</taxon>
        <taxon>Thermodesulfobacteriota</taxon>
        <taxon>Desulfobacteria</taxon>
        <taxon>Desulfobacterales</taxon>
        <taxon>Desulfobacteriaceae</taxon>
        <taxon>Desulfobacterium</taxon>
        <taxon>environmental samples</taxon>
    </lineage>
</organism>
<dbReference type="EMBL" id="OJIN01000014">
    <property type="protein sequence ID" value="SPD71938.1"/>
    <property type="molecule type" value="Genomic_DNA"/>
</dbReference>
<reference evidence="1" key="1">
    <citation type="submission" date="2018-01" db="EMBL/GenBank/DDBJ databases">
        <authorList>
            <person name="Regsiter A."/>
            <person name="William W."/>
        </authorList>
    </citation>
    <scope>NUCLEOTIDE SEQUENCE</scope>
    <source>
        <strain evidence="1">TRIP AH-1</strain>
    </source>
</reference>